<protein>
    <recommendedName>
        <fullName evidence="4">DUF4149 domain-containing protein</fullName>
    </recommendedName>
</protein>
<dbReference type="EMBL" id="FOMX01000065">
    <property type="protein sequence ID" value="SFF41004.1"/>
    <property type="molecule type" value="Genomic_DNA"/>
</dbReference>
<keyword evidence="1" id="KW-1133">Transmembrane helix</keyword>
<organism evidence="2 3">
    <name type="scientific">Nannocystis exedens</name>
    <dbReference type="NCBI Taxonomy" id="54"/>
    <lineage>
        <taxon>Bacteria</taxon>
        <taxon>Pseudomonadati</taxon>
        <taxon>Myxococcota</taxon>
        <taxon>Polyangia</taxon>
        <taxon>Nannocystales</taxon>
        <taxon>Nannocystaceae</taxon>
        <taxon>Nannocystis</taxon>
    </lineage>
</organism>
<dbReference type="AlphaFoldDB" id="A0A1I2IFL2"/>
<keyword evidence="1" id="KW-0812">Transmembrane</keyword>
<feature type="transmembrane region" description="Helical" evidence="1">
    <location>
        <begin position="98"/>
        <end position="117"/>
    </location>
</feature>
<evidence type="ECO:0000313" key="3">
    <source>
        <dbReference type="Proteomes" id="UP000199400"/>
    </source>
</evidence>
<reference evidence="3" key="1">
    <citation type="submission" date="2016-10" db="EMBL/GenBank/DDBJ databases">
        <authorList>
            <person name="Varghese N."/>
            <person name="Submissions S."/>
        </authorList>
    </citation>
    <scope>NUCLEOTIDE SEQUENCE [LARGE SCALE GENOMIC DNA]</scope>
    <source>
        <strain evidence="3">ATCC 25963</strain>
    </source>
</reference>
<proteinExistence type="predicted"/>
<name>A0A1I2IFL2_9BACT</name>
<gene>
    <name evidence="2" type="ORF">SAMN02745121_08681</name>
</gene>
<feature type="transmembrane region" description="Helical" evidence="1">
    <location>
        <begin position="24"/>
        <end position="45"/>
    </location>
</feature>
<feature type="transmembrane region" description="Helical" evidence="1">
    <location>
        <begin position="65"/>
        <end position="86"/>
    </location>
</feature>
<dbReference type="RefSeq" id="WP_096331499.1">
    <property type="nucleotide sequence ID" value="NZ_FOMX01000065.1"/>
</dbReference>
<keyword evidence="3" id="KW-1185">Reference proteome</keyword>
<evidence type="ECO:0008006" key="4">
    <source>
        <dbReference type="Google" id="ProtNLM"/>
    </source>
</evidence>
<evidence type="ECO:0000313" key="2">
    <source>
        <dbReference type="EMBL" id="SFF41004.1"/>
    </source>
</evidence>
<evidence type="ECO:0000256" key="1">
    <source>
        <dbReference type="SAM" id="Phobius"/>
    </source>
</evidence>
<keyword evidence="1" id="KW-0472">Membrane</keyword>
<feature type="transmembrane region" description="Helical" evidence="1">
    <location>
        <begin position="149"/>
        <end position="168"/>
    </location>
</feature>
<dbReference type="Proteomes" id="UP000199400">
    <property type="component" value="Unassembled WGS sequence"/>
</dbReference>
<accession>A0A1I2IFL2</accession>
<sequence>MLAPTHEPAASVADDERRVLAARAAALVLGALMFWPVVTTLGAGLQYALLDVPGGALPSYATRAALIGGEAVVRLVVLLLVLRLASHEPRAAPRRMSLLGWIALALLVAAALGAHAASVRLSARIAQAVGSLGAEPLSTWLQETTELSLLQLGLDATALLAGFVYAVVRWQIAAARTRR</sequence>